<dbReference type="OrthoDB" id="3207839at2"/>
<comment type="caution">
    <text evidence="1">The sequence shown here is derived from an EMBL/GenBank/DDBJ whole genome shotgun (WGS) entry which is preliminary data.</text>
</comment>
<organism evidence="1 2">
    <name type="scientific">Stackebrandtia endophytica</name>
    <dbReference type="NCBI Taxonomy" id="1496996"/>
    <lineage>
        <taxon>Bacteria</taxon>
        <taxon>Bacillati</taxon>
        <taxon>Actinomycetota</taxon>
        <taxon>Actinomycetes</taxon>
        <taxon>Glycomycetales</taxon>
        <taxon>Glycomycetaceae</taxon>
        <taxon>Stackebrandtia</taxon>
    </lineage>
</organism>
<protein>
    <recommendedName>
        <fullName evidence="3">Transposase YdaD</fullName>
    </recommendedName>
</protein>
<gene>
    <name evidence="1" type="ORF">FB566_1926</name>
</gene>
<dbReference type="InParanoid" id="A0A543AUY0"/>
<dbReference type="AlphaFoldDB" id="A0A543AUY0"/>
<evidence type="ECO:0008006" key="3">
    <source>
        <dbReference type="Google" id="ProtNLM"/>
    </source>
</evidence>
<name>A0A543AUY0_9ACTN</name>
<sequence>MPSDLHETLIRLFRDAPDFAATLLCRQPEIHARGLSNPTLISENASVLKYAERRIDSVISFDTVDDLGLIGAIEVQLGKKESKRFSWPTYLARLREDTRKPVVLLVICGTDSVAKWAGEPIPLGPGSVISPIAVGPADIPCITDPDTPEASPEMAALSAIIHSRRSCGLDVLNAMDVVFSRMSDQERAVNYTEYVRSLLSGSRLKHLEALLSTATFPYHNAFTQRYVDSGRAEGKAQGRAEGKAEGKAEAKAESILTVLNARGIAVSQTERDRITACTDPTRLDTWLTKAVKVDSTTELFS</sequence>
<reference evidence="1 2" key="1">
    <citation type="submission" date="2019-06" db="EMBL/GenBank/DDBJ databases">
        <title>Sequencing the genomes of 1000 actinobacteria strains.</title>
        <authorList>
            <person name="Klenk H.-P."/>
        </authorList>
    </citation>
    <scope>NUCLEOTIDE SEQUENCE [LARGE SCALE GENOMIC DNA]</scope>
    <source>
        <strain evidence="1 2">DSM 45928</strain>
    </source>
</reference>
<dbReference type="RefSeq" id="WP_142037758.1">
    <property type="nucleotide sequence ID" value="NZ_JBHTGS010000001.1"/>
</dbReference>
<dbReference type="PANTHER" id="PTHR34613:SF1">
    <property type="entry name" value="SLL6017 PROTEIN"/>
    <property type="match status" value="1"/>
</dbReference>
<dbReference type="PANTHER" id="PTHR34613">
    <property type="entry name" value="SLL0800 PROTEIN"/>
    <property type="match status" value="1"/>
</dbReference>
<keyword evidence="2" id="KW-1185">Reference proteome</keyword>
<dbReference type="EMBL" id="VFOW01000001">
    <property type="protein sequence ID" value="TQL76398.1"/>
    <property type="molecule type" value="Genomic_DNA"/>
</dbReference>
<accession>A0A543AUY0</accession>
<dbReference type="Proteomes" id="UP000317043">
    <property type="component" value="Unassembled WGS sequence"/>
</dbReference>
<proteinExistence type="predicted"/>
<evidence type="ECO:0000313" key="1">
    <source>
        <dbReference type="EMBL" id="TQL76398.1"/>
    </source>
</evidence>
<evidence type="ECO:0000313" key="2">
    <source>
        <dbReference type="Proteomes" id="UP000317043"/>
    </source>
</evidence>